<evidence type="ECO:0008006" key="3">
    <source>
        <dbReference type="Google" id="ProtNLM"/>
    </source>
</evidence>
<dbReference type="InterPro" id="IPR006597">
    <property type="entry name" value="Sel1-like"/>
</dbReference>
<dbReference type="Pfam" id="PF08238">
    <property type="entry name" value="Sel1"/>
    <property type="match status" value="2"/>
</dbReference>
<dbReference type="Gene3D" id="1.25.40.10">
    <property type="entry name" value="Tetratricopeptide repeat domain"/>
    <property type="match status" value="1"/>
</dbReference>
<sequence>MNRKAQNQGNDNDEQFAYPPDVIDLYNRGYNYETGYGATGIKSIDKAVEFYQLAADKDYPAAYYRLAMIYARGKENFEANLELAQKFAAKAAAHAYPGAEEIYQYVREQQEIAAQSKKLP</sequence>
<dbReference type="InterPro" id="IPR011990">
    <property type="entry name" value="TPR-like_helical_dom_sf"/>
</dbReference>
<dbReference type="Proteomes" id="UP000265916">
    <property type="component" value="Unassembled WGS sequence"/>
</dbReference>
<evidence type="ECO:0000313" key="2">
    <source>
        <dbReference type="Proteomes" id="UP000265916"/>
    </source>
</evidence>
<keyword evidence="2" id="KW-1185">Reference proteome</keyword>
<name>A0A3A1YPF0_9GAMM</name>
<reference evidence="1 2" key="1">
    <citation type="submission" date="2017-08" db="EMBL/GenBank/DDBJ databases">
        <title>Reclassification of Bisgaard taxon 37 and 44.</title>
        <authorList>
            <person name="Christensen H."/>
        </authorList>
    </citation>
    <scope>NUCLEOTIDE SEQUENCE [LARGE SCALE GENOMIC DNA]</scope>
    <source>
        <strain evidence="1 2">111</strain>
    </source>
</reference>
<organism evidence="1 2">
    <name type="scientific">Psittacicella hinzii</name>
    <dbReference type="NCBI Taxonomy" id="2028575"/>
    <lineage>
        <taxon>Bacteria</taxon>
        <taxon>Pseudomonadati</taxon>
        <taxon>Pseudomonadota</taxon>
        <taxon>Gammaproteobacteria</taxon>
        <taxon>Pasteurellales</taxon>
        <taxon>Psittacicellaceae</taxon>
        <taxon>Psittacicella</taxon>
    </lineage>
</organism>
<dbReference type="EMBL" id="NRJG01000033">
    <property type="protein sequence ID" value="RIY39376.1"/>
    <property type="molecule type" value="Genomic_DNA"/>
</dbReference>
<accession>A0A3A1YPF0</accession>
<dbReference type="AlphaFoldDB" id="A0A3A1YPF0"/>
<dbReference type="SMART" id="SM00671">
    <property type="entry name" value="SEL1"/>
    <property type="match status" value="2"/>
</dbReference>
<proteinExistence type="predicted"/>
<protein>
    <recommendedName>
        <fullName evidence="3">Sel1 repeat family protein</fullName>
    </recommendedName>
</protein>
<gene>
    <name evidence="1" type="ORF">CKF58_02235</name>
</gene>
<evidence type="ECO:0000313" key="1">
    <source>
        <dbReference type="EMBL" id="RIY39376.1"/>
    </source>
</evidence>
<comment type="caution">
    <text evidence="1">The sequence shown here is derived from an EMBL/GenBank/DDBJ whole genome shotgun (WGS) entry which is preliminary data.</text>
</comment>
<dbReference type="SUPFAM" id="SSF81901">
    <property type="entry name" value="HCP-like"/>
    <property type="match status" value="1"/>
</dbReference>